<accession>A0A4R6IKF8</accession>
<evidence type="ECO:0000313" key="1">
    <source>
        <dbReference type="EMBL" id="TDO22549.1"/>
    </source>
</evidence>
<dbReference type="InterPro" id="IPR022037">
    <property type="entry name" value="DUF3606"/>
</dbReference>
<dbReference type="OrthoDB" id="772724at2"/>
<dbReference type="Proteomes" id="UP000295499">
    <property type="component" value="Unassembled WGS sequence"/>
</dbReference>
<dbReference type="Pfam" id="PF12244">
    <property type="entry name" value="DUF3606"/>
    <property type="match status" value="1"/>
</dbReference>
<name>A0A4R6IKF8_9SPHI</name>
<dbReference type="EMBL" id="SNWM01000002">
    <property type="protein sequence ID" value="TDO22549.1"/>
    <property type="molecule type" value="Genomic_DNA"/>
</dbReference>
<dbReference type="AlphaFoldDB" id="A0A4R6IKF8"/>
<sequence length="61" mass="6921">MENLATSGEWSRNLIDVSEEIDLEYWCSTFKVTPEQLKSAIKAVCNCAADRVKAYLDITIH</sequence>
<keyword evidence="2" id="KW-1185">Reference proteome</keyword>
<gene>
    <name evidence="1" type="ORF">CLV32_1525</name>
</gene>
<reference evidence="1 2" key="1">
    <citation type="submission" date="2019-03" db="EMBL/GenBank/DDBJ databases">
        <title>Genomic Encyclopedia of Archaeal and Bacterial Type Strains, Phase II (KMG-II): from individual species to whole genera.</title>
        <authorList>
            <person name="Goeker M."/>
        </authorList>
    </citation>
    <scope>NUCLEOTIDE SEQUENCE [LARGE SCALE GENOMIC DNA]</scope>
    <source>
        <strain evidence="1 2">DSM 19034</strain>
    </source>
</reference>
<protein>
    <submittedName>
        <fullName evidence="1">Uncharacterized protein DUF3606</fullName>
    </submittedName>
</protein>
<evidence type="ECO:0000313" key="2">
    <source>
        <dbReference type="Proteomes" id="UP000295499"/>
    </source>
</evidence>
<organism evidence="1 2">
    <name type="scientific">Pedobacter duraquae</name>
    <dbReference type="NCBI Taxonomy" id="425511"/>
    <lineage>
        <taxon>Bacteria</taxon>
        <taxon>Pseudomonadati</taxon>
        <taxon>Bacteroidota</taxon>
        <taxon>Sphingobacteriia</taxon>
        <taxon>Sphingobacteriales</taxon>
        <taxon>Sphingobacteriaceae</taxon>
        <taxon>Pedobacter</taxon>
    </lineage>
</organism>
<comment type="caution">
    <text evidence="1">The sequence shown here is derived from an EMBL/GenBank/DDBJ whole genome shotgun (WGS) entry which is preliminary data.</text>
</comment>
<proteinExistence type="predicted"/>
<dbReference type="RefSeq" id="WP_133553999.1">
    <property type="nucleotide sequence ID" value="NZ_SNWM01000002.1"/>
</dbReference>